<reference evidence="3 4" key="1">
    <citation type="submission" date="2018-02" db="EMBL/GenBank/DDBJ databases">
        <title>novel marine gammaproteobacteria from coastal saline agro ecosystem.</title>
        <authorList>
            <person name="Krishnan R."/>
            <person name="Ramesh Kumar N."/>
        </authorList>
    </citation>
    <scope>NUCLEOTIDE SEQUENCE [LARGE SCALE GENOMIC DNA]</scope>
    <source>
        <strain evidence="3 4">228</strain>
    </source>
</reference>
<dbReference type="AlphaFoldDB" id="A0A2S5KIH9"/>
<dbReference type="PANTHER" id="PTHR12192:SF2">
    <property type="entry name" value="GLUTATHIONE-SPECIFIC GAMMA-GLUTAMYLCYCLOTRANSFERASE 2"/>
    <property type="match status" value="1"/>
</dbReference>
<dbReference type="Pfam" id="PF04752">
    <property type="entry name" value="ChaC"/>
    <property type="match status" value="1"/>
</dbReference>
<dbReference type="GO" id="GO:0061928">
    <property type="term" value="F:glutathione specific gamma-glutamylcyclotransferase activity"/>
    <property type="evidence" value="ECO:0007669"/>
    <property type="project" value="UniProtKB-EC"/>
</dbReference>
<dbReference type="EC" id="4.3.2.7" evidence="1"/>
<dbReference type="Proteomes" id="UP000238196">
    <property type="component" value="Unassembled WGS sequence"/>
</dbReference>
<evidence type="ECO:0000313" key="3">
    <source>
        <dbReference type="EMBL" id="PPC74588.1"/>
    </source>
</evidence>
<sequence>MSHSSTHRCQEARIAQPPSGSLWVFGYGSLIWRPDFPFIEAHEARLYGYHRSLCVWSHVHRGTPDQPGLVFGLDQGGCCRGRVYRVDEASQWQVLSYLAERELTTAVYQPRYLWVHTDQGRQHALCFVVDKAHHQYAGALTPDKAALAVARAVGKSGRSLDYLAATLSELEARGLPSRHLQSILQQAQTLSCTDFAHTDCGELVQVPDVMKESL</sequence>
<gene>
    <name evidence="3" type="ORF">C4K68_25040</name>
</gene>
<evidence type="ECO:0000256" key="2">
    <source>
        <dbReference type="ARBA" id="ARBA00023239"/>
    </source>
</evidence>
<proteinExistence type="predicted"/>
<keyword evidence="2" id="KW-0456">Lyase</keyword>
<name>A0A2S5KIH9_9PROT</name>
<dbReference type="Gene3D" id="3.10.490.10">
    <property type="entry name" value="Gamma-glutamyl cyclotransferase-like"/>
    <property type="match status" value="1"/>
</dbReference>
<dbReference type="GO" id="GO:0006751">
    <property type="term" value="P:glutathione catabolic process"/>
    <property type="evidence" value="ECO:0007669"/>
    <property type="project" value="InterPro"/>
</dbReference>
<dbReference type="InterPro" id="IPR006840">
    <property type="entry name" value="ChaC"/>
</dbReference>
<protein>
    <recommendedName>
        <fullName evidence="1">glutathione-specific gamma-glutamylcyclotransferase</fullName>
        <ecNumber evidence="1">4.3.2.7</ecNumber>
    </recommendedName>
</protein>
<dbReference type="InterPro" id="IPR013024">
    <property type="entry name" value="GGCT-like"/>
</dbReference>
<dbReference type="SUPFAM" id="SSF110857">
    <property type="entry name" value="Gamma-glutamyl cyclotransferase-like"/>
    <property type="match status" value="1"/>
</dbReference>
<comment type="caution">
    <text evidence="3">The sequence shown here is derived from an EMBL/GenBank/DDBJ whole genome shotgun (WGS) entry which is preliminary data.</text>
</comment>
<dbReference type="GO" id="GO:0005737">
    <property type="term" value="C:cytoplasm"/>
    <property type="evidence" value="ECO:0007669"/>
    <property type="project" value="TreeGrafter"/>
</dbReference>
<dbReference type="OrthoDB" id="9795692at2"/>
<dbReference type="PANTHER" id="PTHR12192">
    <property type="entry name" value="CATION TRANSPORT PROTEIN CHAC-RELATED"/>
    <property type="match status" value="1"/>
</dbReference>
<organism evidence="3 4">
    <name type="scientific">Proteobacteria bacterium 228</name>
    <dbReference type="NCBI Taxonomy" id="2083153"/>
    <lineage>
        <taxon>Bacteria</taxon>
        <taxon>Pseudomonadati</taxon>
        <taxon>Pseudomonadota</taxon>
    </lineage>
</organism>
<dbReference type="EMBL" id="PRLP01000143">
    <property type="protein sequence ID" value="PPC74588.1"/>
    <property type="molecule type" value="Genomic_DNA"/>
</dbReference>
<evidence type="ECO:0000313" key="4">
    <source>
        <dbReference type="Proteomes" id="UP000238196"/>
    </source>
</evidence>
<accession>A0A2S5KIH9</accession>
<evidence type="ECO:0000256" key="1">
    <source>
        <dbReference type="ARBA" id="ARBA00012344"/>
    </source>
</evidence>
<dbReference type="CDD" id="cd06661">
    <property type="entry name" value="GGCT_like"/>
    <property type="match status" value="1"/>
</dbReference>
<dbReference type="InterPro" id="IPR036568">
    <property type="entry name" value="GGCT-like_sf"/>
</dbReference>